<comment type="caution">
    <text evidence="8">The sequence shown here is derived from an EMBL/GenBank/DDBJ whole genome shotgun (WGS) entry which is preliminary data.</text>
</comment>
<evidence type="ECO:0000313" key="8">
    <source>
        <dbReference type="EMBL" id="KRL67788.1"/>
    </source>
</evidence>
<dbReference type="AlphaFoldDB" id="A0A0R1SFD5"/>
<comment type="catalytic activity">
    <reaction evidence="6">
        <text>hydrogencarbonate + H(+) = CO2 + H2O</text>
        <dbReference type="Rhea" id="RHEA:10748"/>
        <dbReference type="ChEBI" id="CHEBI:15377"/>
        <dbReference type="ChEBI" id="CHEBI:15378"/>
        <dbReference type="ChEBI" id="CHEBI:16526"/>
        <dbReference type="ChEBI" id="CHEBI:17544"/>
        <dbReference type="EC" id="4.2.1.1"/>
    </reaction>
</comment>
<dbReference type="SMART" id="SM01057">
    <property type="entry name" value="Carb_anhydrase"/>
    <property type="match status" value="1"/>
</dbReference>
<keyword evidence="3" id="KW-0479">Metal-binding</keyword>
<evidence type="ECO:0000313" key="9">
    <source>
        <dbReference type="Proteomes" id="UP000052013"/>
    </source>
</evidence>
<reference evidence="8 9" key="1">
    <citation type="journal article" date="2015" name="Genome Announc.">
        <title>Expanding the biotechnology potential of lactobacilli through comparative genomics of 213 strains and associated genera.</title>
        <authorList>
            <person name="Sun Z."/>
            <person name="Harris H.M."/>
            <person name="McCann A."/>
            <person name="Guo C."/>
            <person name="Argimon S."/>
            <person name="Zhang W."/>
            <person name="Yang X."/>
            <person name="Jeffery I.B."/>
            <person name="Cooney J.C."/>
            <person name="Kagawa T.F."/>
            <person name="Liu W."/>
            <person name="Song Y."/>
            <person name="Salvetti E."/>
            <person name="Wrobel A."/>
            <person name="Rasinkangas P."/>
            <person name="Parkhill J."/>
            <person name="Rea M.C."/>
            <person name="O'Sullivan O."/>
            <person name="Ritari J."/>
            <person name="Douillard F.P."/>
            <person name="Paul Ross R."/>
            <person name="Yang R."/>
            <person name="Briner A.E."/>
            <person name="Felis G.E."/>
            <person name="de Vos W.M."/>
            <person name="Barrangou R."/>
            <person name="Klaenhammer T.R."/>
            <person name="Caufield P.W."/>
            <person name="Cui Y."/>
            <person name="Zhang H."/>
            <person name="O'Toole P.W."/>
        </authorList>
    </citation>
    <scope>NUCLEOTIDE SEQUENCE [LARGE SCALE GENOMIC DNA]</scope>
    <source>
        <strain evidence="8 9">DSM 14421</strain>
    </source>
</reference>
<sequence length="210" mass="23669">MLDYQQQSTWSNGFGQQQSPINIETPQAAQQDQPLSLTTDSDYQLTEELDDQTTIKLLGTGQATIFKRSFDFQQVHFHAGAEHLVDGNQKPFEIHLVHQNAIGQLVVVALLVSLGDQDAAFQQIIDQFQQGASTPVKIEIDQWLPKLAEGYHYLGSLTTPPLTEGVEWLVITNPNVTISQDQLKRFQQLFKPNNRVTQPVNGRLVEKYLL</sequence>
<feature type="domain" description="Alpha-carbonic anhydrase" evidence="7">
    <location>
        <begin position="1"/>
        <end position="209"/>
    </location>
</feature>
<dbReference type="Proteomes" id="UP000052013">
    <property type="component" value="Unassembled WGS sequence"/>
</dbReference>
<dbReference type="Pfam" id="PF00194">
    <property type="entry name" value="Carb_anhydrase"/>
    <property type="match status" value="1"/>
</dbReference>
<evidence type="ECO:0000256" key="6">
    <source>
        <dbReference type="ARBA" id="ARBA00048348"/>
    </source>
</evidence>
<evidence type="ECO:0000256" key="1">
    <source>
        <dbReference type="ARBA" id="ARBA00010718"/>
    </source>
</evidence>
<dbReference type="EC" id="4.2.1.1" evidence="2"/>
<dbReference type="GO" id="GO:0008270">
    <property type="term" value="F:zinc ion binding"/>
    <property type="evidence" value="ECO:0007669"/>
    <property type="project" value="InterPro"/>
</dbReference>
<accession>A0A0R1SFD5</accession>
<dbReference type="RefSeq" id="WP_057864235.1">
    <property type="nucleotide sequence ID" value="NZ_AZEY01000029.1"/>
</dbReference>
<name>A0A0R1SFD5_9LACO</name>
<evidence type="ECO:0000256" key="3">
    <source>
        <dbReference type="ARBA" id="ARBA00022723"/>
    </source>
</evidence>
<dbReference type="STRING" id="1423739.FC85_GL002647"/>
<dbReference type="Gene3D" id="3.10.200.10">
    <property type="entry name" value="Alpha carbonic anhydrase"/>
    <property type="match status" value="1"/>
</dbReference>
<protein>
    <recommendedName>
        <fullName evidence="2">carbonic anhydrase</fullName>
        <ecNumber evidence="2">4.2.1.1</ecNumber>
    </recommendedName>
</protein>
<dbReference type="PANTHER" id="PTHR18952:SF265">
    <property type="entry name" value="CARBONIC ANHYDRASE"/>
    <property type="match status" value="1"/>
</dbReference>
<dbReference type="CDD" id="cd03124">
    <property type="entry name" value="alpha_CA_prokaryotic_like"/>
    <property type="match status" value="1"/>
</dbReference>
<dbReference type="PATRIC" id="fig|1423739.3.peg.2744"/>
<organism evidence="8 9">
    <name type="scientific">Lentilactobacillus diolivorans DSM 14421</name>
    <dbReference type="NCBI Taxonomy" id="1423739"/>
    <lineage>
        <taxon>Bacteria</taxon>
        <taxon>Bacillati</taxon>
        <taxon>Bacillota</taxon>
        <taxon>Bacilli</taxon>
        <taxon>Lactobacillales</taxon>
        <taxon>Lactobacillaceae</taxon>
        <taxon>Lentilactobacillus</taxon>
    </lineage>
</organism>
<dbReference type="InterPro" id="IPR001148">
    <property type="entry name" value="CA_dom"/>
</dbReference>
<dbReference type="InterPro" id="IPR041891">
    <property type="entry name" value="Alpha_CA_prokaryot-like"/>
</dbReference>
<evidence type="ECO:0000256" key="2">
    <source>
        <dbReference type="ARBA" id="ARBA00012925"/>
    </source>
</evidence>
<dbReference type="PROSITE" id="PS51144">
    <property type="entry name" value="ALPHA_CA_2"/>
    <property type="match status" value="1"/>
</dbReference>
<keyword evidence="4" id="KW-0862">Zinc</keyword>
<evidence type="ECO:0000256" key="4">
    <source>
        <dbReference type="ARBA" id="ARBA00022833"/>
    </source>
</evidence>
<dbReference type="PANTHER" id="PTHR18952">
    <property type="entry name" value="CARBONIC ANHYDRASE"/>
    <property type="match status" value="1"/>
</dbReference>
<dbReference type="EMBL" id="AZEY01000029">
    <property type="protein sequence ID" value="KRL67788.1"/>
    <property type="molecule type" value="Genomic_DNA"/>
</dbReference>
<gene>
    <name evidence="8" type="ORF">FC85_GL002647</name>
</gene>
<dbReference type="InterPro" id="IPR023561">
    <property type="entry name" value="Carbonic_anhydrase_a-class"/>
</dbReference>
<keyword evidence="5" id="KW-0456">Lyase</keyword>
<dbReference type="InterPro" id="IPR036398">
    <property type="entry name" value="CA_dom_sf"/>
</dbReference>
<dbReference type="SUPFAM" id="SSF51069">
    <property type="entry name" value="Carbonic anhydrase"/>
    <property type="match status" value="1"/>
</dbReference>
<comment type="similarity">
    <text evidence="1">Belongs to the alpha-carbonic anhydrase family.</text>
</comment>
<dbReference type="GO" id="GO:0004089">
    <property type="term" value="F:carbonate dehydratase activity"/>
    <property type="evidence" value="ECO:0007669"/>
    <property type="project" value="UniProtKB-EC"/>
</dbReference>
<proteinExistence type="inferred from homology"/>
<evidence type="ECO:0000259" key="7">
    <source>
        <dbReference type="PROSITE" id="PS51144"/>
    </source>
</evidence>
<evidence type="ECO:0000256" key="5">
    <source>
        <dbReference type="ARBA" id="ARBA00023239"/>
    </source>
</evidence>